<dbReference type="Proteomes" id="UP001161247">
    <property type="component" value="Chromosome 1"/>
</dbReference>
<feature type="signal peptide" evidence="16">
    <location>
        <begin position="1"/>
        <end position="27"/>
    </location>
</feature>
<dbReference type="SUPFAM" id="SSF56112">
    <property type="entry name" value="Protein kinase-like (PK-like)"/>
    <property type="match status" value="1"/>
</dbReference>
<dbReference type="PROSITE" id="PS50011">
    <property type="entry name" value="PROTEIN_KINASE_DOM"/>
    <property type="match status" value="1"/>
</dbReference>
<keyword evidence="22" id="KW-1185">Reference proteome</keyword>
<evidence type="ECO:0000256" key="15">
    <source>
        <dbReference type="SAM" id="MobiDB-lite"/>
    </source>
</evidence>
<dbReference type="Gene3D" id="2.90.10.10">
    <property type="entry name" value="Bulb-type lectin domain"/>
    <property type="match status" value="1"/>
</dbReference>
<dbReference type="GO" id="GO:0008270">
    <property type="term" value="F:zinc ion binding"/>
    <property type="evidence" value="ECO:0007669"/>
    <property type="project" value="UniProtKB-KW"/>
</dbReference>
<dbReference type="FunFam" id="3.30.200.20:FF:000195">
    <property type="entry name" value="G-type lectin S-receptor-like serine/threonine-protein kinase"/>
    <property type="match status" value="1"/>
</dbReference>
<dbReference type="PROSITE" id="PS00108">
    <property type="entry name" value="PROTEIN_KINASE_ST"/>
    <property type="match status" value="1"/>
</dbReference>
<keyword evidence="2" id="KW-0472">Membrane</keyword>
<evidence type="ECO:0000256" key="13">
    <source>
        <dbReference type="PIRNR" id="PIRNR000641"/>
    </source>
</evidence>
<evidence type="ECO:0000259" key="17">
    <source>
        <dbReference type="PROSITE" id="PS50011"/>
    </source>
</evidence>
<dbReference type="FunFam" id="1.10.510.10:FF:000060">
    <property type="entry name" value="G-type lectin S-receptor-like serine/threonine-protein kinase"/>
    <property type="match status" value="1"/>
</dbReference>
<dbReference type="SMART" id="SM00220">
    <property type="entry name" value="S_TKc"/>
    <property type="match status" value="1"/>
</dbReference>
<evidence type="ECO:0000256" key="14">
    <source>
        <dbReference type="PROSITE-ProRule" id="PRU00325"/>
    </source>
</evidence>
<dbReference type="SMART" id="SM00108">
    <property type="entry name" value="B_lectin"/>
    <property type="match status" value="1"/>
</dbReference>
<evidence type="ECO:0000259" key="18">
    <source>
        <dbReference type="PROSITE" id="PS50927"/>
    </source>
</evidence>
<gene>
    <name evidence="21" type="ORF">OLC1_LOCUS3028</name>
</gene>
<evidence type="ECO:0000256" key="16">
    <source>
        <dbReference type="SAM" id="SignalP"/>
    </source>
</evidence>
<evidence type="ECO:0000256" key="7">
    <source>
        <dbReference type="ARBA" id="ARBA00022777"/>
    </source>
</evidence>
<dbReference type="EMBL" id="OX459118">
    <property type="protein sequence ID" value="CAI9090994.1"/>
    <property type="molecule type" value="Genomic_DNA"/>
</dbReference>
<comment type="catalytic activity">
    <reaction evidence="12 13">
        <text>L-seryl-[protein] + ATP = O-phospho-L-seryl-[protein] + ADP + H(+)</text>
        <dbReference type="Rhea" id="RHEA:17989"/>
        <dbReference type="Rhea" id="RHEA-COMP:9863"/>
        <dbReference type="Rhea" id="RHEA-COMP:11604"/>
        <dbReference type="ChEBI" id="CHEBI:15378"/>
        <dbReference type="ChEBI" id="CHEBI:29999"/>
        <dbReference type="ChEBI" id="CHEBI:30616"/>
        <dbReference type="ChEBI" id="CHEBI:83421"/>
        <dbReference type="ChEBI" id="CHEBI:456216"/>
        <dbReference type="EC" id="2.7.11.1"/>
    </reaction>
</comment>
<dbReference type="PANTHER" id="PTHR27002:SF1082">
    <property type="entry name" value="OS06G0693000 PROTEIN"/>
    <property type="match status" value="1"/>
</dbReference>
<feature type="chain" id="PRO_5043404436" description="Receptor-like serine/threonine-protein kinase" evidence="16">
    <location>
        <begin position="28"/>
        <end position="738"/>
    </location>
</feature>
<feature type="domain" description="SWIM-type" evidence="20">
    <location>
        <begin position="285"/>
        <end position="325"/>
    </location>
</feature>
<evidence type="ECO:0000256" key="12">
    <source>
        <dbReference type="ARBA" id="ARBA00048679"/>
    </source>
</evidence>
<keyword evidence="8 13" id="KW-0067">ATP-binding</keyword>
<feature type="region of interest" description="Disordered" evidence="15">
    <location>
        <begin position="715"/>
        <end position="738"/>
    </location>
</feature>
<keyword evidence="9" id="KW-1015">Disulfide bond</keyword>
<dbReference type="InterPro" id="IPR011009">
    <property type="entry name" value="Kinase-like_dom_sf"/>
</dbReference>
<dbReference type="InterPro" id="IPR036426">
    <property type="entry name" value="Bulb-type_lectin_dom_sf"/>
</dbReference>
<dbReference type="InterPro" id="IPR001480">
    <property type="entry name" value="Bulb-type_lectin_dom"/>
</dbReference>
<comment type="similarity">
    <text evidence="13">Belongs to the protein kinase superfamily. Ser/Thr protein kinase family.</text>
</comment>
<keyword evidence="4 13" id="KW-0808">Transferase</keyword>
<evidence type="ECO:0000256" key="6">
    <source>
        <dbReference type="ARBA" id="ARBA00022741"/>
    </source>
</evidence>
<reference evidence="21" key="1">
    <citation type="submission" date="2023-03" db="EMBL/GenBank/DDBJ databases">
        <authorList>
            <person name="Julca I."/>
        </authorList>
    </citation>
    <scope>NUCLEOTIDE SEQUENCE</scope>
</reference>
<dbReference type="Gene3D" id="1.10.510.10">
    <property type="entry name" value="Transferase(Phosphotransferase) domain 1"/>
    <property type="match status" value="1"/>
</dbReference>
<dbReference type="AlphaFoldDB" id="A0AAV1C5Y8"/>
<evidence type="ECO:0000256" key="10">
    <source>
        <dbReference type="ARBA" id="ARBA00023180"/>
    </source>
</evidence>
<dbReference type="EC" id="2.7.11.1" evidence="13"/>
<feature type="domain" description="Protein kinase" evidence="17">
    <location>
        <begin position="420"/>
        <end position="696"/>
    </location>
</feature>
<dbReference type="InterPro" id="IPR003609">
    <property type="entry name" value="Pan_app"/>
</dbReference>
<feature type="compositionally biased region" description="Basic and acidic residues" evidence="15">
    <location>
        <begin position="715"/>
        <end position="727"/>
    </location>
</feature>
<dbReference type="InterPro" id="IPR001245">
    <property type="entry name" value="Ser-Thr/Tyr_kinase_cat_dom"/>
</dbReference>
<dbReference type="SUPFAM" id="SSF57414">
    <property type="entry name" value="Hairpin loop containing domain-like"/>
    <property type="match status" value="1"/>
</dbReference>
<keyword evidence="7 13" id="KW-0418">Kinase</keyword>
<evidence type="ECO:0000259" key="20">
    <source>
        <dbReference type="PROSITE" id="PS50966"/>
    </source>
</evidence>
<sequence>MLKLTQFKLLVLLLGLFYLAKCSLCRAADTILMSQPIKDPEEILSSGHTFKLGFFSPENGSGNRYVGVMMNVPSQTVIWVANRDRPLKDSSGLMTVSEDGNLVVMNGQKEILWSSNVPFPVANSSAQLLDNGDLVLRENSSGRILWESFQVPADSWVEDMRLGGSSNDNIKLTSWRSPSDPSIGNFSFGMDPLRMPEFFIWNGSKPYWRSGPWNGNVYIGVPGMYSTYQNKFELVNENGSVFFTYSFFNDSASFYYVLSSSGKPDGFMKLQNVKVPDRADLIEFFKANTEEQCSDLCRQNCSCKAFSYNRGIGCLHWSSSLTDIQQFTFDGADLYIRLSYSELDHALGKGKQKAMIASIVSIGSLLIVISAYLLWKCLAHRGNTLKISRMGVPLDNLDAPKIEELPLYSFQTLANATDNFDLKNKLGEGGFGPVYKGRLLNGQEIAVKRLSSSSTQGIKELTNEVVLISKLQHRNLVKLLGCCFEREEKMLIYEYVPNKSLDVYLFDSLKCELLDWNRRVFIIEGIGRGLLYLHRDSRLKVIHRDLKASNILLDKELNPRISDFGLARIFGSNQDQANTNRVIGTYGYMAPEYAMRGKFSEKSDVYSFGVLLLEIVSGKRNTSFFHEEENLTSLLGYAWKLWNDNQAVNLAFTEGFDSSTEMEILRYVHVGLLCVQESSDDRPNMSTVLSMLNREIGDLPPPKLPAYTARIISHSEDHSPQSERHSVNDLSLTDVHGR</sequence>
<feature type="domain" description="Bulb-type lectin" evidence="18">
    <location>
        <begin position="28"/>
        <end position="149"/>
    </location>
</feature>
<dbReference type="Pfam" id="PF01453">
    <property type="entry name" value="B_lectin"/>
    <property type="match status" value="1"/>
</dbReference>
<evidence type="ECO:0000256" key="8">
    <source>
        <dbReference type="ARBA" id="ARBA00022840"/>
    </source>
</evidence>
<comment type="catalytic activity">
    <reaction evidence="11 13">
        <text>L-threonyl-[protein] + ATP = O-phospho-L-threonyl-[protein] + ADP + H(+)</text>
        <dbReference type="Rhea" id="RHEA:46608"/>
        <dbReference type="Rhea" id="RHEA-COMP:11060"/>
        <dbReference type="Rhea" id="RHEA-COMP:11605"/>
        <dbReference type="ChEBI" id="CHEBI:15378"/>
        <dbReference type="ChEBI" id="CHEBI:30013"/>
        <dbReference type="ChEBI" id="CHEBI:30616"/>
        <dbReference type="ChEBI" id="CHEBI:61977"/>
        <dbReference type="ChEBI" id="CHEBI:456216"/>
        <dbReference type="EC" id="2.7.11.1"/>
    </reaction>
</comment>
<dbReference type="GO" id="GO:0005886">
    <property type="term" value="C:plasma membrane"/>
    <property type="evidence" value="ECO:0007669"/>
    <property type="project" value="UniProtKB-SubCell"/>
</dbReference>
<dbReference type="SMART" id="SM00473">
    <property type="entry name" value="PAN_AP"/>
    <property type="match status" value="1"/>
</dbReference>
<dbReference type="PANTHER" id="PTHR27002">
    <property type="entry name" value="RECEPTOR-LIKE SERINE/THREONINE-PROTEIN KINASE SD1-8"/>
    <property type="match status" value="1"/>
</dbReference>
<keyword evidence="2" id="KW-1003">Cell membrane</keyword>
<feature type="domain" description="Apple" evidence="19">
    <location>
        <begin position="259"/>
        <end position="339"/>
    </location>
</feature>
<dbReference type="CDD" id="cd01098">
    <property type="entry name" value="PAN_AP_plant"/>
    <property type="match status" value="1"/>
</dbReference>
<dbReference type="InterPro" id="IPR007527">
    <property type="entry name" value="Znf_SWIM"/>
</dbReference>
<dbReference type="InterPro" id="IPR000719">
    <property type="entry name" value="Prot_kinase_dom"/>
</dbReference>
<keyword evidence="10" id="KW-0325">Glycoprotein</keyword>
<keyword evidence="14" id="KW-0863">Zinc-finger</keyword>
<evidence type="ECO:0000313" key="21">
    <source>
        <dbReference type="EMBL" id="CAI9090994.1"/>
    </source>
</evidence>
<organism evidence="21 22">
    <name type="scientific">Oldenlandia corymbosa var. corymbosa</name>
    <dbReference type="NCBI Taxonomy" id="529605"/>
    <lineage>
        <taxon>Eukaryota</taxon>
        <taxon>Viridiplantae</taxon>
        <taxon>Streptophyta</taxon>
        <taxon>Embryophyta</taxon>
        <taxon>Tracheophyta</taxon>
        <taxon>Spermatophyta</taxon>
        <taxon>Magnoliopsida</taxon>
        <taxon>eudicotyledons</taxon>
        <taxon>Gunneridae</taxon>
        <taxon>Pentapetalae</taxon>
        <taxon>asterids</taxon>
        <taxon>lamiids</taxon>
        <taxon>Gentianales</taxon>
        <taxon>Rubiaceae</taxon>
        <taxon>Rubioideae</taxon>
        <taxon>Spermacoceae</taxon>
        <taxon>Hedyotis-Oldenlandia complex</taxon>
        <taxon>Oldenlandia</taxon>
    </lineage>
</organism>
<dbReference type="PROSITE" id="PS50966">
    <property type="entry name" value="ZF_SWIM"/>
    <property type="match status" value="1"/>
</dbReference>
<dbReference type="CDD" id="cd00028">
    <property type="entry name" value="B_lectin"/>
    <property type="match status" value="1"/>
</dbReference>
<comment type="subcellular location">
    <subcellularLocation>
        <location evidence="1">Cell membrane</location>
        <topology evidence="1">Single-pass type I membrane protein</topology>
    </subcellularLocation>
</comment>
<evidence type="ECO:0000256" key="9">
    <source>
        <dbReference type="ARBA" id="ARBA00023157"/>
    </source>
</evidence>
<keyword evidence="6 13" id="KW-0547">Nucleotide-binding</keyword>
<evidence type="ECO:0000259" key="19">
    <source>
        <dbReference type="PROSITE" id="PS50948"/>
    </source>
</evidence>
<evidence type="ECO:0000256" key="4">
    <source>
        <dbReference type="ARBA" id="ARBA00022679"/>
    </source>
</evidence>
<dbReference type="FunFam" id="2.90.10.10:FF:000001">
    <property type="entry name" value="G-type lectin S-receptor-like serine/threonine-protein kinase"/>
    <property type="match status" value="1"/>
</dbReference>
<keyword evidence="5 16" id="KW-0732">Signal</keyword>
<dbReference type="CDD" id="cd14066">
    <property type="entry name" value="STKc_IRAK"/>
    <property type="match status" value="1"/>
</dbReference>
<proteinExistence type="inferred from homology"/>
<protein>
    <recommendedName>
        <fullName evidence="13">Receptor-like serine/threonine-protein kinase</fullName>
        <ecNumber evidence="13">2.7.11.1</ecNumber>
    </recommendedName>
</protein>
<keyword evidence="3 13" id="KW-0723">Serine/threonine-protein kinase</keyword>
<evidence type="ECO:0000256" key="3">
    <source>
        <dbReference type="ARBA" id="ARBA00022527"/>
    </source>
</evidence>
<dbReference type="GO" id="GO:0005524">
    <property type="term" value="F:ATP binding"/>
    <property type="evidence" value="ECO:0007669"/>
    <property type="project" value="UniProtKB-KW"/>
</dbReference>
<dbReference type="InterPro" id="IPR024171">
    <property type="entry name" value="SRK-like_kinase"/>
</dbReference>
<dbReference type="GO" id="GO:0004674">
    <property type="term" value="F:protein serine/threonine kinase activity"/>
    <property type="evidence" value="ECO:0007669"/>
    <property type="project" value="UniProtKB-KW"/>
</dbReference>
<dbReference type="PROSITE" id="PS50948">
    <property type="entry name" value="PAN"/>
    <property type="match status" value="1"/>
</dbReference>
<evidence type="ECO:0000256" key="5">
    <source>
        <dbReference type="ARBA" id="ARBA00022729"/>
    </source>
</evidence>
<dbReference type="Pfam" id="PF08276">
    <property type="entry name" value="PAN_2"/>
    <property type="match status" value="1"/>
</dbReference>
<keyword evidence="14" id="KW-0862">Zinc</keyword>
<dbReference type="InterPro" id="IPR008271">
    <property type="entry name" value="Ser/Thr_kinase_AS"/>
</dbReference>
<dbReference type="Gene3D" id="3.30.200.20">
    <property type="entry name" value="Phosphorylase Kinase, domain 1"/>
    <property type="match status" value="1"/>
</dbReference>
<dbReference type="PROSITE" id="PS50927">
    <property type="entry name" value="BULB_LECTIN"/>
    <property type="match status" value="1"/>
</dbReference>
<evidence type="ECO:0000313" key="22">
    <source>
        <dbReference type="Proteomes" id="UP001161247"/>
    </source>
</evidence>
<evidence type="ECO:0000256" key="1">
    <source>
        <dbReference type="ARBA" id="ARBA00004251"/>
    </source>
</evidence>
<keyword evidence="14" id="KW-0479">Metal-binding</keyword>
<dbReference type="Pfam" id="PF07714">
    <property type="entry name" value="PK_Tyr_Ser-Thr"/>
    <property type="match status" value="1"/>
</dbReference>
<dbReference type="PIRSF" id="PIRSF000641">
    <property type="entry name" value="SRK"/>
    <property type="match status" value="1"/>
</dbReference>
<evidence type="ECO:0000256" key="11">
    <source>
        <dbReference type="ARBA" id="ARBA00047899"/>
    </source>
</evidence>
<dbReference type="SUPFAM" id="SSF51110">
    <property type="entry name" value="alpha-D-mannose-specific plant lectins"/>
    <property type="match status" value="1"/>
</dbReference>
<dbReference type="GO" id="GO:0048544">
    <property type="term" value="P:recognition of pollen"/>
    <property type="evidence" value="ECO:0007669"/>
    <property type="project" value="InterPro"/>
</dbReference>
<evidence type="ECO:0000256" key="2">
    <source>
        <dbReference type="ARBA" id="ARBA00022475"/>
    </source>
</evidence>
<name>A0AAV1C5Y8_OLDCO</name>
<accession>A0AAV1C5Y8</accession>